<dbReference type="EMBL" id="CP000884">
    <property type="protein sequence ID" value="ABX36996.1"/>
    <property type="molecule type" value="Genomic_DNA"/>
</dbReference>
<dbReference type="NCBIfam" id="TIGR03903">
    <property type="entry name" value="TOMM_kin_cyc"/>
    <property type="match status" value="1"/>
</dbReference>
<dbReference type="SMART" id="SM00044">
    <property type="entry name" value="CYCc"/>
    <property type="match status" value="1"/>
</dbReference>
<dbReference type="PANTHER" id="PTHR16305:SF28">
    <property type="entry name" value="GUANYLATE CYCLASE DOMAIN-CONTAINING PROTEIN"/>
    <property type="match status" value="1"/>
</dbReference>
<dbReference type="GO" id="GO:0005524">
    <property type="term" value="F:ATP binding"/>
    <property type="evidence" value="ECO:0007669"/>
    <property type="project" value="UniProtKB-UniRule"/>
</dbReference>
<dbReference type="Pfam" id="PF00069">
    <property type="entry name" value="Pkinase"/>
    <property type="match status" value="1"/>
</dbReference>
<evidence type="ECO:0000313" key="7">
    <source>
        <dbReference type="EMBL" id="ABX36996.1"/>
    </source>
</evidence>
<dbReference type="InterPro" id="IPR023889">
    <property type="entry name" value="TOMM_kin_cyc"/>
</dbReference>
<dbReference type="InterPro" id="IPR011009">
    <property type="entry name" value="Kinase-like_dom_sf"/>
</dbReference>
<organism evidence="7 8">
    <name type="scientific">Delftia acidovorans (strain DSM 14801 / SPH-1)</name>
    <dbReference type="NCBI Taxonomy" id="398578"/>
    <lineage>
        <taxon>Bacteria</taxon>
        <taxon>Pseudomonadati</taxon>
        <taxon>Pseudomonadota</taxon>
        <taxon>Betaproteobacteria</taxon>
        <taxon>Burkholderiales</taxon>
        <taxon>Comamonadaceae</taxon>
        <taxon>Delftia</taxon>
    </lineage>
</organism>
<dbReference type="InterPro" id="IPR001054">
    <property type="entry name" value="A/G_cyclase"/>
</dbReference>
<feature type="binding site" evidence="4">
    <location>
        <position position="91"/>
    </location>
    <ligand>
        <name>ATP</name>
        <dbReference type="ChEBI" id="CHEBI:30616"/>
    </ligand>
</feature>
<dbReference type="KEGG" id="dac:Daci_4365"/>
<evidence type="ECO:0000256" key="3">
    <source>
        <dbReference type="ARBA" id="ARBA00022840"/>
    </source>
</evidence>
<dbReference type="InterPro" id="IPR027417">
    <property type="entry name" value="P-loop_NTPase"/>
</dbReference>
<dbReference type="SUPFAM" id="SSF48452">
    <property type="entry name" value="TPR-like"/>
    <property type="match status" value="1"/>
</dbReference>
<evidence type="ECO:0000259" key="6">
    <source>
        <dbReference type="PROSITE" id="PS50125"/>
    </source>
</evidence>
<keyword evidence="2 4" id="KW-0547">Nucleotide-binding</keyword>
<dbReference type="SMART" id="SM00220">
    <property type="entry name" value="S_TKc"/>
    <property type="match status" value="1"/>
</dbReference>
<dbReference type="CDD" id="cd14014">
    <property type="entry name" value="STKc_PknB_like"/>
    <property type="match status" value="1"/>
</dbReference>
<dbReference type="Proteomes" id="UP000000784">
    <property type="component" value="Chromosome"/>
</dbReference>
<reference evidence="8" key="2">
    <citation type="submission" date="2007-11" db="EMBL/GenBank/DDBJ databases">
        <title>Complete sequence of Delftia acidovorans DSM 14801 / SPH-1.</title>
        <authorList>
            <person name="Copeland A."/>
            <person name="Lucas S."/>
            <person name="Lapidus A."/>
            <person name="Barry K."/>
            <person name="Glavina del Rio T."/>
            <person name="Dalin E."/>
            <person name="Tice H."/>
            <person name="Pitluck S."/>
            <person name="Lowry S."/>
            <person name="Clum A."/>
            <person name="Schmutz J."/>
            <person name="Larimer F."/>
            <person name="Land M."/>
            <person name="Hauser L."/>
            <person name="Kyrpides N."/>
            <person name="Kim E."/>
            <person name="Schleheck D."/>
            <person name="Richardson P."/>
        </authorList>
    </citation>
    <scope>NUCLEOTIDE SEQUENCE [LARGE SCALE GENOMIC DNA]</scope>
    <source>
        <strain evidence="8">DSM 14801 / SPH-1</strain>
    </source>
</reference>
<dbReference type="CDD" id="cd07302">
    <property type="entry name" value="CHD"/>
    <property type="match status" value="1"/>
</dbReference>
<dbReference type="PROSITE" id="PS00108">
    <property type="entry name" value="PROTEIN_KINASE_ST"/>
    <property type="match status" value="1"/>
</dbReference>
<reference evidence="7 8" key="1">
    <citation type="journal article" date="2004" name="Appl. Environ. Microbiol.">
        <title>Mineralization of individual congeners of linear alkylbenzenesulfonate by defined pairs of heterotrophic bacteria.</title>
        <authorList>
            <person name="Schleheck D."/>
            <person name="Knepper T.P."/>
            <person name="Fischer K."/>
            <person name="Cook A.M."/>
        </authorList>
    </citation>
    <scope>NUCLEOTIDE SEQUENCE [LARGE SCALE GENOMIC DNA]</scope>
    <source>
        <strain evidence="8">DSM 14801 / SPH-1</strain>
    </source>
</reference>
<dbReference type="eggNOG" id="COG2114">
    <property type="taxonomic scope" value="Bacteria"/>
</dbReference>
<evidence type="ECO:0000256" key="2">
    <source>
        <dbReference type="ARBA" id="ARBA00022741"/>
    </source>
</evidence>
<dbReference type="PANTHER" id="PTHR16305">
    <property type="entry name" value="TESTICULAR SOLUBLE ADENYLYL CYCLASE"/>
    <property type="match status" value="1"/>
</dbReference>
<dbReference type="InterPro" id="IPR017441">
    <property type="entry name" value="Protein_kinase_ATP_BS"/>
</dbReference>
<proteinExistence type="predicted"/>
<sequence length="1398" mass="152431">MHSDVRYSNERYQKHGLPYDKWTTGYPPGGPPTEAEMHDAITNPTQAAVTPVAPAPLEIPDYELLETLGSGGYGTVYRARHRRTGASVAIKVVRLQEGGRQVERFHRETMLCASLHHPHIVQLLDKGEQGDCVYGVFEYVPGETLKSLIRRQGVLTAAEAGRLMAEVLDALDCAHAAGIVHRDLKPDNVMVTSTGAVRHAMVLDFGIGTVIPQFAGPQVSQLTMGDECLGTPAYSAPEQLRGEPPSARTDLYAWGLMFLECLTGTPAVQGASVAEIVHRQLSPQEVQLPPAISTHPIATLLRKALKKRPAERSDSAAALLRDLMRVRLDDLVGQLPAAAQVQQADLTRTVATTRVFSEVRQLTVLCCSVSLWPGSDTHGMDGTTGTSSQPSQGLNIEDIELLQREELTLFSDVATRRGGMLAGTLGDRMLVLFGYPHTSDTDARQAGMTAQELLTLSRSRAAAIEQVHGLHLGIRMGLHTGMAVVVGGEAPSGHAVNVAMRLEAIADAGTLLASESSHRLLARHARFEKAGSLRLPGQPTGMQTYRLELEQPAEPLPGPVSDAALQCIGREPELQRLHDAWARAREAGGNALWIRGEPGIGKSCLADMLLVHARAQGANTVVLQCQPEHRNTALTPFLGLIRQRLESADPPQDHREQMREALRAAGCDAEAALPILCAWLSLPLGDCEPSRISAVMQRALLLQSTAQWLLHMSEAEPLLLVVEDVHWADPTSIELLEQLVARLPGRRVLLVLTARPQWQPPEGLQAECVDVRRLEDAQATELARQTLAPRRLSPAVIRHVVERTDGVPLFIQEMARMLLDAHLVEQDGVWDFRHAGLPAAIPLTLRDSLVSRFDRIGPLKPLLQLAATMGRHFDFGLLCACVERPQGEVEQELAQLGQAGLVIADERAGAGAFMFRHALIRDTAYECMLASQRRLLHRDVALALMQHQPQRVAAEPAGVAQHWADAGDHAQAVALAVRQLRITQLRSLNDETIAYARHIDDWLHQLQGVAQREARLDVNSYVTQALMNKHGWAHAQVVESIALSQELLAGPGANAVADYKQVQHLWMLITYHHVASNREEVRQLSRRLLEQAVRQQDTGVLVAAQTYLGLAHYSDGRFEQAEEALTDAITRYDPVAHAHHAAEFGFDTRVWATCGRALVRWFAGFDQAALADANDAVRLAHEVSHIPSLSMALLYQALVHQARGDKESALATTGELLDITARYGLPAFSGYADIIRCWALGDSAGSASAEGIERASGTAQLLWDMGCRYCQTYYRSFVAEMLAASGRWTEALDKIDECLRLADVLDERLHSSELHLKKARFLLAMGADHAAVQDSLAQAAGTARTAGKHRTETEALVLSLALAPARPDVAARLSELAALRPELSVLLSGPLPGQAHLS</sequence>
<gene>
    <name evidence="7" type="ordered locus">Daci_4365</name>
</gene>
<dbReference type="Pfam" id="PF00211">
    <property type="entry name" value="Guanylate_cyc"/>
    <property type="match status" value="1"/>
</dbReference>
<dbReference type="PROSITE" id="PS50011">
    <property type="entry name" value="PROTEIN_KINASE_DOM"/>
    <property type="match status" value="1"/>
</dbReference>
<dbReference type="eggNOG" id="COG3903">
    <property type="taxonomic scope" value="Bacteria"/>
</dbReference>
<keyword evidence="3 4" id="KW-0067">ATP-binding</keyword>
<dbReference type="Pfam" id="PF13191">
    <property type="entry name" value="AAA_16"/>
    <property type="match status" value="1"/>
</dbReference>
<comment type="subcellular location">
    <subcellularLocation>
        <location evidence="1">Membrane</location>
        <topology evidence="1">Single-pass membrane protein</topology>
    </subcellularLocation>
</comment>
<dbReference type="GO" id="GO:0016020">
    <property type="term" value="C:membrane"/>
    <property type="evidence" value="ECO:0007669"/>
    <property type="project" value="UniProtKB-SubCell"/>
</dbReference>
<evidence type="ECO:0000256" key="1">
    <source>
        <dbReference type="ARBA" id="ARBA00004167"/>
    </source>
</evidence>
<dbReference type="SUPFAM" id="SSF56112">
    <property type="entry name" value="Protein kinase-like (PK-like)"/>
    <property type="match status" value="1"/>
</dbReference>
<dbReference type="GO" id="GO:0004016">
    <property type="term" value="F:adenylate cyclase activity"/>
    <property type="evidence" value="ECO:0007669"/>
    <property type="project" value="TreeGrafter"/>
</dbReference>
<dbReference type="Gene3D" id="1.10.510.10">
    <property type="entry name" value="Transferase(Phosphotransferase) domain 1"/>
    <property type="match status" value="1"/>
</dbReference>
<dbReference type="eggNOG" id="COG0515">
    <property type="taxonomic scope" value="Bacteria"/>
</dbReference>
<name>A9BX11_DELAS</name>
<feature type="domain" description="Guanylate cyclase" evidence="6">
    <location>
        <begin position="353"/>
        <end position="503"/>
    </location>
</feature>
<dbReference type="HOGENOM" id="CLU_004435_3_2_4"/>
<keyword evidence="8" id="KW-1185">Reference proteome</keyword>
<dbReference type="PROSITE" id="PS50125">
    <property type="entry name" value="GUANYLATE_CYCLASE_2"/>
    <property type="match status" value="1"/>
</dbReference>
<evidence type="ECO:0000259" key="5">
    <source>
        <dbReference type="PROSITE" id="PS50011"/>
    </source>
</evidence>
<dbReference type="InterPro" id="IPR011990">
    <property type="entry name" value="TPR-like_helical_dom_sf"/>
</dbReference>
<feature type="domain" description="Protein kinase" evidence="5">
    <location>
        <begin position="62"/>
        <end position="324"/>
    </location>
</feature>
<keyword evidence="7" id="KW-0808">Transferase</keyword>
<accession>A9BX11</accession>
<protein>
    <submittedName>
        <fullName evidence="7">Serine/threonine protein kinase</fullName>
    </submittedName>
</protein>
<dbReference type="InterPro" id="IPR000719">
    <property type="entry name" value="Prot_kinase_dom"/>
</dbReference>
<dbReference type="SUPFAM" id="SSF52540">
    <property type="entry name" value="P-loop containing nucleoside triphosphate hydrolases"/>
    <property type="match status" value="1"/>
</dbReference>
<dbReference type="GO" id="GO:0005737">
    <property type="term" value="C:cytoplasm"/>
    <property type="evidence" value="ECO:0007669"/>
    <property type="project" value="TreeGrafter"/>
</dbReference>
<dbReference type="PROSITE" id="PS00107">
    <property type="entry name" value="PROTEIN_KINASE_ATP"/>
    <property type="match status" value="1"/>
</dbReference>
<keyword evidence="7" id="KW-0418">Kinase</keyword>
<dbReference type="GO" id="GO:0004674">
    <property type="term" value="F:protein serine/threonine kinase activity"/>
    <property type="evidence" value="ECO:0007669"/>
    <property type="project" value="UniProtKB-KW"/>
</dbReference>
<evidence type="ECO:0000256" key="4">
    <source>
        <dbReference type="PROSITE-ProRule" id="PRU10141"/>
    </source>
</evidence>
<dbReference type="STRING" id="398578.Daci_4365"/>
<dbReference type="InterPro" id="IPR008271">
    <property type="entry name" value="Ser/Thr_kinase_AS"/>
</dbReference>
<dbReference type="Gene3D" id="3.30.70.1230">
    <property type="entry name" value="Nucleotide cyclase"/>
    <property type="match status" value="1"/>
</dbReference>
<dbReference type="InterPro" id="IPR041664">
    <property type="entry name" value="AAA_16"/>
</dbReference>
<dbReference type="GO" id="GO:0009190">
    <property type="term" value="P:cyclic nucleotide biosynthetic process"/>
    <property type="evidence" value="ECO:0007669"/>
    <property type="project" value="InterPro"/>
</dbReference>
<dbReference type="GO" id="GO:0035556">
    <property type="term" value="P:intracellular signal transduction"/>
    <property type="evidence" value="ECO:0007669"/>
    <property type="project" value="InterPro"/>
</dbReference>
<dbReference type="SUPFAM" id="SSF55073">
    <property type="entry name" value="Nucleotide cyclase"/>
    <property type="match status" value="1"/>
</dbReference>
<keyword evidence="7" id="KW-0723">Serine/threonine-protein kinase</keyword>
<dbReference type="Gene3D" id="1.25.40.10">
    <property type="entry name" value="Tetratricopeptide repeat domain"/>
    <property type="match status" value="1"/>
</dbReference>
<dbReference type="InterPro" id="IPR029787">
    <property type="entry name" value="Nucleotide_cyclase"/>
</dbReference>
<evidence type="ECO:0000313" key="8">
    <source>
        <dbReference type="Proteomes" id="UP000000784"/>
    </source>
</evidence>